<proteinExistence type="predicted"/>
<evidence type="ECO:0000313" key="3">
    <source>
        <dbReference type="Proteomes" id="UP001222027"/>
    </source>
</evidence>
<organism evidence="2 3">
    <name type="scientific">Ensete ventricosum</name>
    <name type="common">Abyssinian banana</name>
    <name type="synonym">Musa ensete</name>
    <dbReference type="NCBI Taxonomy" id="4639"/>
    <lineage>
        <taxon>Eukaryota</taxon>
        <taxon>Viridiplantae</taxon>
        <taxon>Streptophyta</taxon>
        <taxon>Embryophyta</taxon>
        <taxon>Tracheophyta</taxon>
        <taxon>Spermatophyta</taxon>
        <taxon>Magnoliopsida</taxon>
        <taxon>Liliopsida</taxon>
        <taxon>Zingiberales</taxon>
        <taxon>Musaceae</taxon>
        <taxon>Ensete</taxon>
    </lineage>
</organism>
<dbReference type="AlphaFoldDB" id="A0AAV8QVA0"/>
<evidence type="ECO:0000256" key="1">
    <source>
        <dbReference type="SAM" id="MobiDB-lite"/>
    </source>
</evidence>
<comment type="caution">
    <text evidence="2">The sequence shown here is derived from an EMBL/GenBank/DDBJ whole genome shotgun (WGS) entry which is preliminary data.</text>
</comment>
<evidence type="ECO:0000313" key="2">
    <source>
        <dbReference type="EMBL" id="KAJ8483874.1"/>
    </source>
</evidence>
<accession>A0AAV8QVA0</accession>
<reference evidence="2 3" key="1">
    <citation type="submission" date="2022-12" db="EMBL/GenBank/DDBJ databases">
        <title>Chromosome-scale assembly of the Ensete ventricosum genome.</title>
        <authorList>
            <person name="Dussert Y."/>
            <person name="Stocks J."/>
            <person name="Wendawek A."/>
            <person name="Woldeyes F."/>
            <person name="Nichols R.A."/>
            <person name="Borrell J.S."/>
        </authorList>
    </citation>
    <scope>NUCLEOTIDE SEQUENCE [LARGE SCALE GENOMIC DNA]</scope>
    <source>
        <strain evidence="3">cv. Maze</strain>
        <tissue evidence="2">Seeds</tissue>
    </source>
</reference>
<protein>
    <recommendedName>
        <fullName evidence="4">DUF4228 domain-containing protein</fullName>
    </recommendedName>
</protein>
<dbReference type="PANTHER" id="PTHR33052">
    <property type="entry name" value="DUF4228 DOMAIN PROTEIN-RELATED"/>
    <property type="match status" value="1"/>
</dbReference>
<sequence length="222" mass="24967">MAPYRSFFHITRYCSGGDGERKKNGEDREVVVSADFISVSAAGHRQHNNSVVRVVLAGRMVELYAGAVSAQLVMEKYPGLCLTRPDVFRRPHESLVSPKERLLPGQKFYLVPRSTVMKLRQNIPNGPEEEEEEGLRAAAVEEVSVREAKEREELSDESVCSAKDFYVSKETWAECFLKRSEKGAEQHKQNKPFTPPFKKVKQQVGTLGGWKPSLSSVKELSP</sequence>
<evidence type="ECO:0008006" key="4">
    <source>
        <dbReference type="Google" id="ProtNLM"/>
    </source>
</evidence>
<keyword evidence="3" id="KW-1185">Reference proteome</keyword>
<dbReference type="InterPro" id="IPR025322">
    <property type="entry name" value="PADRE_dom"/>
</dbReference>
<dbReference type="Pfam" id="PF14009">
    <property type="entry name" value="PADRE"/>
    <property type="match status" value="1"/>
</dbReference>
<feature type="compositionally biased region" description="Polar residues" evidence="1">
    <location>
        <begin position="213"/>
        <end position="222"/>
    </location>
</feature>
<gene>
    <name evidence="2" type="ORF">OPV22_016359</name>
</gene>
<dbReference type="EMBL" id="JAQQAF010000005">
    <property type="protein sequence ID" value="KAJ8483874.1"/>
    <property type="molecule type" value="Genomic_DNA"/>
</dbReference>
<dbReference type="Proteomes" id="UP001222027">
    <property type="component" value="Unassembled WGS sequence"/>
</dbReference>
<feature type="region of interest" description="Disordered" evidence="1">
    <location>
        <begin position="181"/>
        <end position="222"/>
    </location>
</feature>
<name>A0AAV8QVA0_ENSVE</name>